<gene>
    <name evidence="1" type="ORF">IC63_03065</name>
</gene>
<dbReference type="STRING" id="690417.IC63_03065"/>
<evidence type="ECO:0000313" key="2">
    <source>
        <dbReference type="Proteomes" id="UP000029917"/>
    </source>
</evidence>
<proteinExistence type="predicted"/>
<keyword evidence="2" id="KW-1185">Reference proteome</keyword>
<protein>
    <recommendedName>
        <fullName evidence="3">Sialate O-acetylesterase domain-containing protein</fullName>
    </recommendedName>
</protein>
<evidence type="ECO:0000313" key="1">
    <source>
        <dbReference type="EMBL" id="KGJ09016.1"/>
    </source>
</evidence>
<dbReference type="Proteomes" id="UP000029917">
    <property type="component" value="Unassembled WGS sequence"/>
</dbReference>
<dbReference type="EMBL" id="JRKS01000005">
    <property type="protein sequence ID" value="KGJ09016.1"/>
    <property type="molecule type" value="Genomic_DNA"/>
</dbReference>
<dbReference type="OrthoDB" id="7768283at2"/>
<comment type="caution">
    <text evidence="1">The sequence shown here is derived from an EMBL/GenBank/DDBJ whole genome shotgun (WGS) entry which is preliminary data.</text>
</comment>
<name>A0A099FFP8_9RHOB</name>
<sequence length="413" mass="43955">MTAPEQQPVTLMLLEGQSEALGPNAGGLTGPDGTTKLRALFTSPDVLMFAGLKRADGASISSASMPLLGGYDQAVDATGVMPSTGVGNIPMGLISAIALKEAGLITDSKVLFHFGGAGGQEVLTFDDDPTTGLTDSRAMALWGNAEFIARQAAKAYGVGNIHLPYFGWHQGAGDRLLARNEYKARFDVMIEDRLAMYRSVLGLTTDPRLMMYQSATSPQPGSPCAMVFDQLDIIGARGGVLVAPSYGIKWNTSDDHPSVQGWLIQSLLFAWAAETPNNWNLMPPVSAPMSNGQMEIAISVRPDETLLADVGRFADYGGDPAHLGLKAVGGGSIGEVTVQADRLIVGTTGTITAIQYAHHLMNAGPHTVTPDAAGDYYLNSRGNLRTSLTRAVNFRGYNLTLERWVPRFEVLVQ</sequence>
<dbReference type="RefSeq" id="WP_036716816.1">
    <property type="nucleotide sequence ID" value="NZ_JRKS01000005.1"/>
</dbReference>
<accession>A0A099FFP8</accession>
<evidence type="ECO:0008006" key="3">
    <source>
        <dbReference type="Google" id="ProtNLM"/>
    </source>
</evidence>
<reference evidence="1 2" key="1">
    <citation type="submission" date="2014-09" db="EMBL/GenBank/DDBJ databases">
        <authorList>
            <person name="McGinnis J.M."/>
            <person name="Wolfgang W.J."/>
        </authorList>
    </citation>
    <scope>NUCLEOTIDE SEQUENCE [LARGE SCALE GENOMIC DNA]</scope>
    <source>
        <strain evidence="1 2">HAMBI 3106</strain>
    </source>
</reference>
<organism evidence="1 2">
    <name type="scientific">Paracoccus sphaerophysae</name>
    <dbReference type="NCBI Taxonomy" id="690417"/>
    <lineage>
        <taxon>Bacteria</taxon>
        <taxon>Pseudomonadati</taxon>
        <taxon>Pseudomonadota</taxon>
        <taxon>Alphaproteobacteria</taxon>
        <taxon>Rhodobacterales</taxon>
        <taxon>Paracoccaceae</taxon>
        <taxon>Paracoccus</taxon>
    </lineage>
</organism>
<dbReference type="AlphaFoldDB" id="A0A099FFP8"/>
<reference evidence="1 2" key="2">
    <citation type="submission" date="2014-10" db="EMBL/GenBank/DDBJ databases">
        <title>Paracoccus sanguinis sp. nov., isolated from clinical specimens of New York State patients.</title>
        <authorList>
            <person name="Mingle L.A."/>
            <person name="Cole J.A."/>
            <person name="Lapierre P."/>
            <person name="Musser K.A."/>
        </authorList>
    </citation>
    <scope>NUCLEOTIDE SEQUENCE [LARGE SCALE GENOMIC DNA]</scope>
    <source>
        <strain evidence="1 2">HAMBI 3106</strain>
    </source>
</reference>